<reference evidence="2" key="1">
    <citation type="journal article" date="2022" name="Mol. Ecol. Resour.">
        <title>The genomes of chicory, endive, great burdock and yacon provide insights into Asteraceae palaeo-polyploidization history and plant inulin production.</title>
        <authorList>
            <person name="Fan W."/>
            <person name="Wang S."/>
            <person name="Wang H."/>
            <person name="Wang A."/>
            <person name="Jiang F."/>
            <person name="Liu H."/>
            <person name="Zhao H."/>
            <person name="Xu D."/>
            <person name="Zhang Y."/>
        </authorList>
    </citation>
    <scope>NUCLEOTIDE SEQUENCE [LARGE SCALE GENOMIC DNA]</scope>
    <source>
        <strain evidence="2">cv. Niubang</strain>
    </source>
</reference>
<comment type="caution">
    <text evidence="1">The sequence shown here is derived from an EMBL/GenBank/DDBJ whole genome shotgun (WGS) entry which is preliminary data.</text>
</comment>
<accession>A0ACB9C2R4</accession>
<dbReference type="Proteomes" id="UP001055879">
    <property type="component" value="Linkage Group LG05"/>
</dbReference>
<organism evidence="1 2">
    <name type="scientific">Arctium lappa</name>
    <name type="common">Greater burdock</name>
    <name type="synonym">Lappa major</name>
    <dbReference type="NCBI Taxonomy" id="4217"/>
    <lineage>
        <taxon>Eukaryota</taxon>
        <taxon>Viridiplantae</taxon>
        <taxon>Streptophyta</taxon>
        <taxon>Embryophyta</taxon>
        <taxon>Tracheophyta</taxon>
        <taxon>Spermatophyta</taxon>
        <taxon>Magnoliopsida</taxon>
        <taxon>eudicotyledons</taxon>
        <taxon>Gunneridae</taxon>
        <taxon>Pentapetalae</taxon>
        <taxon>asterids</taxon>
        <taxon>campanulids</taxon>
        <taxon>Asterales</taxon>
        <taxon>Asteraceae</taxon>
        <taxon>Carduoideae</taxon>
        <taxon>Cardueae</taxon>
        <taxon>Arctiinae</taxon>
        <taxon>Arctium</taxon>
    </lineage>
</organism>
<name>A0ACB9C2R4_ARCLA</name>
<reference evidence="1 2" key="2">
    <citation type="journal article" date="2022" name="Mol. Ecol. Resour.">
        <title>The genomes of chicory, endive, great burdock and yacon provide insights into Asteraceae paleo-polyploidization history and plant inulin production.</title>
        <authorList>
            <person name="Fan W."/>
            <person name="Wang S."/>
            <person name="Wang H."/>
            <person name="Wang A."/>
            <person name="Jiang F."/>
            <person name="Liu H."/>
            <person name="Zhao H."/>
            <person name="Xu D."/>
            <person name="Zhang Y."/>
        </authorList>
    </citation>
    <scope>NUCLEOTIDE SEQUENCE [LARGE SCALE GENOMIC DNA]</scope>
    <source>
        <strain evidence="2">cv. Niubang</strain>
    </source>
</reference>
<gene>
    <name evidence="1" type="ORF">L6452_17180</name>
</gene>
<evidence type="ECO:0000313" key="1">
    <source>
        <dbReference type="EMBL" id="KAI3728543.1"/>
    </source>
</evidence>
<sequence>MNSTFTSPITSPFTPFLKPSSFNFCSSSQSHHQYHHRRRRLYTRFTVNSTHINKARVFQKLPTTAGLDCTEQRQDKVLISHHVITQISKPIAFTVFWIVIGLCPSRGFYQKPAIAAPVTTEALKTNIRNSKQGVSYWRDHEFSEYTRRLLETVSGLVRVIEEVRSDNGDLKNVEVALKDVKLKKKELQDELMSRLYAELRELRGPKLELDRKSAEILDSMTKAKRDRDKILEKGGKKEAKDQAEVAALDEMISNKEKEFDGISEEIGEIEDQMLRRETMALSIGVRELCFIERESMVLVENFIRKMKQKDTNRVPKSSLTKLSRSEILKELQTVQKQFLEQMILPNVVGNEDIGFPFDQNSIEFSQRVKQALADSREMQKNLEANIRKRKKNLGDEKRVILNSPVDEIAKGFPEVEMKWMFGAKEVVAPKAVRSHLFHGWKKWRDEAKRDLKMKLLKDVELGKKYVAERQERILLERDRILSKTWYNEDRNRWEMEPIAVPYAVSRKLVENATIRHDWAAMYVTLKGDDKEYYVDVKEFDTLFEDFGGFDGLYLKMLASNVPVSVRLMWIPFSELDIDQQFLLPIRIFRQLLVGLWNAGDVTTRVNSIFDWVVNINKDILVLIVCPLLEFVIPSWAKKQLAKTAAMDQYLNWKSEADSSLKITIEESEFNWYFVFVIRAIIYGYVVFNIFHFMKRKIKKLPGVRPIRRDPNMRKLRRLKALFFTRLRRATARKREGVDPITHAFDQMKRVKNPPIRLKDFASVEFMKEEINEVVAFLQNPRAFQEMGARAPRGVLIVGERGTGKTALAMAIAAEAKVPVVEVKAQQLEAGLWVGQSASNVRELFQTARELAPVIIFVEDFDRFAGVRGKYIHTKKQDHEAFINQLLVELDGFEKQDGVVLMATTRNLKQIDEALQRPGRMDRIFHLQRPTQIERERILQIAAKETMDPELIDFVDWQKVAEKTSLLRPVELKLVPLALEGSAFRTKFLDTDELLSYTSWFATFSNSIPTWLRKAKIAKTMGKMLVNHLGLTLTREDLHNVVDLMEPYGQITNGIEYLNPPLDWTRETKLPHAVWVAGRGLIAALLPNYDVVDNLWLEPLSWEGIGCTKITKAKTEGSMIGNVESRSYLEKKLVFCFGSYVASQILLPFGEENILSMSELKQAQEISTRMVIQYGWGPDDSPTIYHHGNAVTALSMGNNHEYEMAAKVEKIYDLAYEKAKLILWSNRNVLEKIVEELLEYEILTGKDLQRIISANGGIREKEPFYLAEFHNEEPVFGNLLDDGNGSQNALLSAAN</sequence>
<evidence type="ECO:0000313" key="2">
    <source>
        <dbReference type="Proteomes" id="UP001055879"/>
    </source>
</evidence>
<dbReference type="EMBL" id="CM042051">
    <property type="protein sequence ID" value="KAI3728543.1"/>
    <property type="molecule type" value="Genomic_DNA"/>
</dbReference>
<protein>
    <submittedName>
        <fullName evidence="1">Uncharacterized protein</fullName>
    </submittedName>
</protein>
<proteinExistence type="predicted"/>
<keyword evidence="2" id="KW-1185">Reference proteome</keyword>